<evidence type="ECO:0000313" key="2">
    <source>
        <dbReference type="Proteomes" id="UP000006028"/>
    </source>
</evidence>
<dbReference type="RefSeq" id="WP_005939220.1">
    <property type="nucleotide sequence ID" value="NZ_GL538265.1"/>
</dbReference>
<reference evidence="1 2" key="1">
    <citation type="submission" date="2010-08" db="EMBL/GenBank/DDBJ databases">
        <authorList>
            <person name="Weinstock G."/>
            <person name="Sodergren E."/>
            <person name="Clifton S."/>
            <person name="Fulton L."/>
            <person name="Fulton B."/>
            <person name="Courtney L."/>
            <person name="Fronick C."/>
            <person name="Harrison M."/>
            <person name="Strong C."/>
            <person name="Farmer C."/>
            <person name="Delahaunty K."/>
            <person name="Markovic C."/>
            <person name="Hall O."/>
            <person name="Minx P."/>
            <person name="Tomlinson C."/>
            <person name="Mitreva M."/>
            <person name="Hou S."/>
            <person name="Chen J."/>
            <person name="Wollam A."/>
            <person name="Pepin K.H."/>
            <person name="Johnson M."/>
            <person name="Bhonagiri V."/>
            <person name="Zhang X."/>
            <person name="Suruliraj S."/>
            <person name="Warren W."/>
            <person name="Chinwalla A."/>
            <person name="Mardis E.R."/>
            <person name="Wilson R.K."/>
        </authorList>
    </citation>
    <scope>NUCLEOTIDE SEQUENCE [LARGE SCALE GENOMIC DNA]</scope>
    <source>
        <strain evidence="1 2">KLE1255</strain>
    </source>
</reference>
<dbReference type="Proteomes" id="UP000006028">
    <property type="component" value="Unassembled WGS sequence"/>
</dbReference>
<protein>
    <submittedName>
        <fullName evidence="1">Uncharacterized protein</fullName>
    </submittedName>
</protein>
<sequence>MLRLAGQRVPIEDQLQASAADTLNRIEWWLLGKPGRPPKSILEALTGTGSGSDTEDVQSFASPEEFEAAIAALKGG</sequence>
<dbReference type="BioCyc" id="FCF748224-HMP:GTSS-3050-MONOMER"/>
<dbReference type="HOGENOM" id="CLU_2649124_0_0_9"/>
<dbReference type="AlphaFoldDB" id="E2ZGB4"/>
<organism evidence="1 2">
    <name type="scientific">Faecalibacterium cf. prausnitzii KLE1255</name>
    <dbReference type="NCBI Taxonomy" id="748224"/>
    <lineage>
        <taxon>Bacteria</taxon>
        <taxon>Bacillati</taxon>
        <taxon>Bacillota</taxon>
        <taxon>Clostridia</taxon>
        <taxon>Eubacteriales</taxon>
        <taxon>Oscillospiraceae</taxon>
        <taxon>Faecalibacterium</taxon>
    </lineage>
</organism>
<evidence type="ECO:0000313" key="1">
    <source>
        <dbReference type="EMBL" id="EFQ07786.1"/>
    </source>
</evidence>
<gene>
    <name evidence="1" type="ORF">HMPREF9436_00698</name>
</gene>
<name>E2ZGB4_9FIRM</name>
<dbReference type="STRING" id="748224.HMPREF9436_00698"/>
<comment type="caution">
    <text evidence="1">The sequence shown here is derived from an EMBL/GenBank/DDBJ whole genome shotgun (WGS) entry which is preliminary data.</text>
</comment>
<accession>E2ZGB4</accession>
<proteinExistence type="predicted"/>
<dbReference type="EMBL" id="AECU01000054">
    <property type="protein sequence ID" value="EFQ07786.1"/>
    <property type="molecule type" value="Genomic_DNA"/>
</dbReference>